<dbReference type="SUPFAM" id="SSF81383">
    <property type="entry name" value="F-box domain"/>
    <property type="match status" value="1"/>
</dbReference>
<organism evidence="1 2">
    <name type="scientific">Microctonus aethiopoides</name>
    <dbReference type="NCBI Taxonomy" id="144406"/>
    <lineage>
        <taxon>Eukaryota</taxon>
        <taxon>Metazoa</taxon>
        <taxon>Ecdysozoa</taxon>
        <taxon>Arthropoda</taxon>
        <taxon>Hexapoda</taxon>
        <taxon>Insecta</taxon>
        <taxon>Pterygota</taxon>
        <taxon>Neoptera</taxon>
        <taxon>Endopterygota</taxon>
        <taxon>Hymenoptera</taxon>
        <taxon>Apocrita</taxon>
        <taxon>Ichneumonoidea</taxon>
        <taxon>Braconidae</taxon>
        <taxon>Euphorinae</taxon>
        <taxon>Microctonus</taxon>
    </lineage>
</organism>
<name>A0AA39KRI8_9HYME</name>
<dbReference type="PANTHER" id="PTHR14939:SF5">
    <property type="entry name" value="F-BOX ONLY PROTEIN 22"/>
    <property type="match status" value="1"/>
</dbReference>
<evidence type="ECO:0008006" key="3">
    <source>
        <dbReference type="Google" id="ProtNLM"/>
    </source>
</evidence>
<dbReference type="GO" id="GO:0032436">
    <property type="term" value="P:positive regulation of proteasomal ubiquitin-dependent protein catabolic process"/>
    <property type="evidence" value="ECO:0007669"/>
    <property type="project" value="TreeGrafter"/>
</dbReference>
<proteinExistence type="predicted"/>
<dbReference type="AlphaFoldDB" id="A0AA39KRI8"/>
<evidence type="ECO:0000313" key="2">
    <source>
        <dbReference type="Proteomes" id="UP001168990"/>
    </source>
</evidence>
<dbReference type="GO" id="GO:0000209">
    <property type="term" value="P:protein polyubiquitination"/>
    <property type="evidence" value="ECO:0007669"/>
    <property type="project" value="TreeGrafter"/>
</dbReference>
<accession>A0AA39KRI8</accession>
<dbReference type="CDD" id="cd09917">
    <property type="entry name" value="F-box_SF"/>
    <property type="match status" value="1"/>
</dbReference>
<dbReference type="InterPro" id="IPR036047">
    <property type="entry name" value="F-box-like_dom_sf"/>
</dbReference>
<keyword evidence="2" id="KW-1185">Reference proteome</keyword>
<dbReference type="EMBL" id="JAQQBS010000003">
    <property type="protein sequence ID" value="KAK0170936.1"/>
    <property type="molecule type" value="Genomic_DNA"/>
</dbReference>
<evidence type="ECO:0000313" key="1">
    <source>
        <dbReference type="EMBL" id="KAK0170936.1"/>
    </source>
</evidence>
<dbReference type="Gene3D" id="1.20.1280.50">
    <property type="match status" value="1"/>
</dbReference>
<dbReference type="PANTHER" id="PTHR14939">
    <property type="entry name" value="F-BOX ONLY PROTEIN 22"/>
    <property type="match status" value="1"/>
</dbReference>
<dbReference type="Proteomes" id="UP001168990">
    <property type="component" value="Unassembled WGS sequence"/>
</dbReference>
<sequence length="386" mass="43801">MSSPRSTRAKKRVLDTNKNKVKVTKLKNDELIEPKVTLSYDVLRIIFANLLARDLSNATMVCRLWQEVAEYELKYRRLIVNLVDDKTAFSYCGMKEHFSNGLTNKPMLGLFFNGSDCNPPECLGQHLPRSCVSVTIMNSGVIGNNEELESCDDGVAYALLPDDPKVNIEIIAATSSQMKCIHRRMDKHEKILRPHRISYVEPMINDSLKRLKDIKCMIIFTSEKFRHSEKLYKLNVFKNNIKAAWGGVAEKLFICQANESGVPETQDVLWLTILISGVDVKCWSTFVDDSDETEESVMAALKELKNQVKLQRHTVGFMFACVARGVNWYGGKENVESTIFKKIFPDVPLIGSFGNGEYGIRSHNKCPFIDGLDHQYSTTFMILTYG</sequence>
<gene>
    <name evidence="1" type="ORF">PV328_008712</name>
</gene>
<comment type="caution">
    <text evidence="1">The sequence shown here is derived from an EMBL/GenBank/DDBJ whole genome shotgun (WGS) entry which is preliminary data.</text>
</comment>
<reference evidence="1" key="2">
    <citation type="submission" date="2023-03" db="EMBL/GenBank/DDBJ databases">
        <authorList>
            <person name="Inwood S.N."/>
            <person name="Skelly J.G."/>
            <person name="Guhlin J."/>
            <person name="Harrop T.W.R."/>
            <person name="Goldson S.G."/>
            <person name="Dearden P.K."/>
        </authorList>
    </citation>
    <scope>NUCLEOTIDE SEQUENCE</scope>
    <source>
        <strain evidence="1">Irish</strain>
        <tissue evidence="1">Whole body</tissue>
    </source>
</reference>
<protein>
    <recommendedName>
        <fullName evidence="3">F-box only protein 22</fullName>
    </recommendedName>
</protein>
<reference evidence="1" key="1">
    <citation type="journal article" date="2023" name="bioRxiv">
        <title>Scaffold-level genome assemblies of two parasitoid biocontrol wasps reveal the parthenogenesis mechanism and an associated novel virus.</title>
        <authorList>
            <person name="Inwood S."/>
            <person name="Skelly J."/>
            <person name="Guhlin J."/>
            <person name="Harrop T."/>
            <person name="Goldson S."/>
            <person name="Dearden P."/>
        </authorList>
    </citation>
    <scope>NUCLEOTIDE SEQUENCE</scope>
    <source>
        <strain evidence="1">Irish</strain>
        <tissue evidence="1">Whole body</tissue>
    </source>
</reference>